<protein>
    <recommendedName>
        <fullName evidence="2">CWF21 domain-containing protein</fullName>
    </recommendedName>
</protein>
<dbReference type="GO" id="GO:0005634">
    <property type="term" value="C:nucleus"/>
    <property type="evidence" value="ECO:0007669"/>
    <property type="project" value="UniProtKB-ARBA"/>
</dbReference>
<dbReference type="AlphaFoldDB" id="A0A401SXZ9"/>
<feature type="region of interest" description="Disordered" evidence="1">
    <location>
        <begin position="1"/>
        <end position="49"/>
    </location>
</feature>
<dbReference type="PANTHER" id="PTHR34755:SF3">
    <property type="entry name" value="SERINE_ARGININE REPETITIVE MATRIX PROTEIN 2"/>
    <property type="match status" value="1"/>
</dbReference>
<feature type="domain" description="CWF21" evidence="2">
    <location>
        <begin position="60"/>
        <end position="114"/>
    </location>
</feature>
<dbReference type="OrthoDB" id="10267305at2759"/>
<organism evidence="3 4">
    <name type="scientific">Chiloscyllium punctatum</name>
    <name type="common">Brownbanded bambooshark</name>
    <name type="synonym">Hemiscyllium punctatum</name>
    <dbReference type="NCBI Taxonomy" id="137246"/>
    <lineage>
        <taxon>Eukaryota</taxon>
        <taxon>Metazoa</taxon>
        <taxon>Chordata</taxon>
        <taxon>Craniata</taxon>
        <taxon>Vertebrata</taxon>
        <taxon>Chondrichthyes</taxon>
        <taxon>Elasmobranchii</taxon>
        <taxon>Galeomorphii</taxon>
        <taxon>Galeoidea</taxon>
        <taxon>Orectolobiformes</taxon>
        <taxon>Hemiscylliidae</taxon>
        <taxon>Chiloscyllium</taxon>
    </lineage>
</organism>
<keyword evidence="4" id="KW-1185">Reference proteome</keyword>
<evidence type="ECO:0000259" key="2">
    <source>
        <dbReference type="SMART" id="SM01115"/>
    </source>
</evidence>
<sequence>MHNNGDGSLSPRESCTNGCGQRNPAAVRQRTDSAGEYNTEEDSKKMEPTLVVKKGNREILDHERKRRVELKCMELHEMMEEQGCHIVAHHGGVVDDEEAQRPNAVKRELCVPTFIVPR</sequence>
<dbReference type="PANTHER" id="PTHR34755">
    <property type="entry name" value="SERINE/ARGININE REPETITIVE MATRIX PROTEIN 3-RELATED"/>
    <property type="match status" value="1"/>
</dbReference>
<dbReference type="Pfam" id="PF08312">
    <property type="entry name" value="cwf21"/>
    <property type="match status" value="1"/>
</dbReference>
<evidence type="ECO:0000313" key="3">
    <source>
        <dbReference type="EMBL" id="GCC35278.1"/>
    </source>
</evidence>
<reference evidence="3 4" key="1">
    <citation type="journal article" date="2018" name="Nat. Ecol. Evol.">
        <title>Shark genomes provide insights into elasmobranch evolution and the origin of vertebrates.</title>
        <authorList>
            <person name="Hara Y"/>
            <person name="Yamaguchi K"/>
            <person name="Onimaru K"/>
            <person name="Kadota M"/>
            <person name="Koyanagi M"/>
            <person name="Keeley SD"/>
            <person name="Tatsumi K"/>
            <person name="Tanaka K"/>
            <person name="Motone F"/>
            <person name="Kageyama Y"/>
            <person name="Nozu R"/>
            <person name="Adachi N"/>
            <person name="Nishimura O"/>
            <person name="Nakagawa R"/>
            <person name="Tanegashima C"/>
            <person name="Kiyatake I"/>
            <person name="Matsumoto R"/>
            <person name="Murakumo K"/>
            <person name="Nishida K"/>
            <person name="Terakita A"/>
            <person name="Kuratani S"/>
            <person name="Sato K"/>
            <person name="Hyodo S Kuraku.S."/>
        </authorList>
    </citation>
    <scope>NUCLEOTIDE SEQUENCE [LARGE SCALE GENOMIC DNA]</scope>
</reference>
<proteinExistence type="predicted"/>
<dbReference type="EMBL" id="BEZZ01000683">
    <property type="protein sequence ID" value="GCC35278.1"/>
    <property type="molecule type" value="Genomic_DNA"/>
</dbReference>
<comment type="caution">
    <text evidence="3">The sequence shown here is derived from an EMBL/GenBank/DDBJ whole genome shotgun (WGS) entry which is preliminary data.</text>
</comment>
<feature type="compositionally biased region" description="Polar residues" evidence="1">
    <location>
        <begin position="1"/>
        <end position="20"/>
    </location>
</feature>
<name>A0A401SXZ9_CHIPU</name>
<gene>
    <name evidence="3" type="ORF">chiPu_0013761</name>
</gene>
<dbReference type="Proteomes" id="UP000287033">
    <property type="component" value="Unassembled WGS sequence"/>
</dbReference>
<evidence type="ECO:0000313" key="4">
    <source>
        <dbReference type="Proteomes" id="UP000287033"/>
    </source>
</evidence>
<dbReference type="GO" id="GO:0003729">
    <property type="term" value="F:mRNA binding"/>
    <property type="evidence" value="ECO:0007669"/>
    <property type="project" value="TreeGrafter"/>
</dbReference>
<dbReference type="SMART" id="SM01115">
    <property type="entry name" value="cwf21"/>
    <property type="match status" value="1"/>
</dbReference>
<dbReference type="OMA" id="PRESCTN"/>
<accession>A0A401SXZ9</accession>
<dbReference type="STRING" id="137246.A0A401SXZ9"/>
<dbReference type="InterPro" id="IPR052109">
    <property type="entry name" value="SRRM_Domain-Containing"/>
</dbReference>
<dbReference type="InterPro" id="IPR013170">
    <property type="entry name" value="mRNA_splic_Cwf21_dom"/>
</dbReference>
<evidence type="ECO:0000256" key="1">
    <source>
        <dbReference type="SAM" id="MobiDB-lite"/>
    </source>
</evidence>